<protein>
    <submittedName>
        <fullName evidence="2">Concanavalin A-like lectin/glucanases superfamily protein</fullName>
    </submittedName>
</protein>
<reference evidence="2" key="1">
    <citation type="submission" date="2019-02" db="EMBL/GenBank/DDBJ databases">
        <authorList>
            <person name="Gruber-Vodicka R. H."/>
            <person name="Seah K. B. B."/>
        </authorList>
    </citation>
    <scope>NUCLEOTIDE SEQUENCE</scope>
    <source>
        <strain evidence="2">BECK_BZ106</strain>
    </source>
</reference>
<gene>
    <name evidence="2" type="ORF">BECKFW1821B_GA0114236_101134</name>
</gene>
<feature type="region of interest" description="Disordered" evidence="1">
    <location>
        <begin position="830"/>
        <end position="852"/>
    </location>
</feature>
<name>A0A450SGH1_9GAMM</name>
<organism evidence="2">
    <name type="scientific">Candidatus Kentrum sp. FW</name>
    <dbReference type="NCBI Taxonomy" id="2126338"/>
    <lineage>
        <taxon>Bacteria</taxon>
        <taxon>Pseudomonadati</taxon>
        <taxon>Pseudomonadota</taxon>
        <taxon>Gammaproteobacteria</taxon>
        <taxon>Candidatus Kentrum</taxon>
    </lineage>
</organism>
<dbReference type="AlphaFoldDB" id="A0A450SGH1"/>
<sequence length="949" mass="104238">MKSDWYKRFAFRDETGITLANGARIIRDERFGRCVHLPNEEARLTLEEHISELGLHKANFTLSFWIHLDAGEAIVSLGTDTARLRVGADWAELHMGERDNPDFPGVRLPIGEWHYLAWVKEGDSHRLSIDGIKESILDVGPDWGWGPHDALYLGAGDPGVKIARFKCYPRVLSEQEVLADYYTEVPTAIESFVEQYPVDFAIANLPDSEWKNYPDNKLFIVDAVGKTRVRQKIRLTNVSGRDITLNATENASAAANNFHFAVRFRNATFSEPAIYPEFAPQDGWSIRNPSQNPDDGSWSIHILSLVERTLSVGEHLEFPFEYTTADGALGARGTQVVMSYRNLQYDSPNPILGIRNKQVDIINLSSSNEVIQRINEGITTTDTKVDDLEEKVEGEIKGLGEHFDALLTDDETIRDSSGKQVENPIVRTRKEAIEAKNAARIDGVDGKIGTEASRSGRVKRIAALSTTSIKGLFEGIINVIKTLAENIKAVDEEVDKRAEATNAIRQQLQTPFPLVVAYNAPAGVVCNDTDTEIELSLHNRSDETVTFTGNAEFRFIFSIGNGVGDLAKNHQNTGVAVTPLTKDTNASHDSSIFRWKPEKAIAGGETLTFTIRNCAPNPQPGTAVMEMEYQGVKEYPAGRLVLAIPKITRDLAKLAGGENVGIGTTDPKVPLHIVGQTDVTLTENTGELIVGDAAGLHLAIDNNEMMAKSSGTQASHLYLNREGGDISMHQAHTHRAFVVKDDGKVGIGTESPMAKLDVRGDVAGWGIVPIGTVIDWWRPKASIPIPEGWHIANGYTFTQNDVDGGKCHSSLNGKTLPDMTNRFVRGLTSESHSGYTTGGSDEHSHSSGSFKADSEGRHVHEWLDTSSSSKRVYSYNSSGSHKLIKDWDNKDDRDGQDIKGSGHYSVAWSSWSDFYTSKTGNHTHSISGSSAGGENIPKYIGLLKLVRVK</sequence>
<evidence type="ECO:0000313" key="2">
    <source>
        <dbReference type="EMBL" id="VFJ52140.1"/>
    </source>
</evidence>
<dbReference type="Gene3D" id="2.60.120.200">
    <property type="match status" value="1"/>
</dbReference>
<evidence type="ECO:0000256" key="1">
    <source>
        <dbReference type="SAM" id="MobiDB-lite"/>
    </source>
</evidence>
<dbReference type="SUPFAM" id="SSF49899">
    <property type="entry name" value="Concanavalin A-like lectins/glucanases"/>
    <property type="match status" value="1"/>
</dbReference>
<proteinExistence type="predicted"/>
<dbReference type="InterPro" id="IPR013320">
    <property type="entry name" value="ConA-like_dom_sf"/>
</dbReference>
<accession>A0A450SGH1</accession>
<keyword evidence="2" id="KW-0430">Lectin</keyword>
<dbReference type="SUPFAM" id="SSF88874">
    <property type="entry name" value="Receptor-binding domain of short tail fibre protein gp12"/>
    <property type="match status" value="1"/>
</dbReference>
<dbReference type="GO" id="GO:0030246">
    <property type="term" value="F:carbohydrate binding"/>
    <property type="evidence" value="ECO:0007669"/>
    <property type="project" value="UniProtKB-KW"/>
</dbReference>
<dbReference type="EMBL" id="CAADFD010000011">
    <property type="protein sequence ID" value="VFJ52140.1"/>
    <property type="molecule type" value="Genomic_DNA"/>
</dbReference>
<dbReference type="Pfam" id="PF13385">
    <property type="entry name" value="Laminin_G_3"/>
    <property type="match status" value="1"/>
</dbReference>